<name>A0A6L2MDP5_TANCI</name>
<dbReference type="EMBL" id="BKCJ010006346">
    <property type="protein sequence ID" value="GEU71659.1"/>
    <property type="molecule type" value="Genomic_DNA"/>
</dbReference>
<evidence type="ECO:0000313" key="2">
    <source>
        <dbReference type="EMBL" id="GEU71659.1"/>
    </source>
</evidence>
<feature type="compositionally biased region" description="Acidic residues" evidence="1">
    <location>
        <begin position="290"/>
        <end position="301"/>
    </location>
</feature>
<organism evidence="2">
    <name type="scientific">Tanacetum cinerariifolium</name>
    <name type="common">Dalmatian daisy</name>
    <name type="synonym">Chrysanthemum cinerariifolium</name>
    <dbReference type="NCBI Taxonomy" id="118510"/>
    <lineage>
        <taxon>Eukaryota</taxon>
        <taxon>Viridiplantae</taxon>
        <taxon>Streptophyta</taxon>
        <taxon>Embryophyta</taxon>
        <taxon>Tracheophyta</taxon>
        <taxon>Spermatophyta</taxon>
        <taxon>Magnoliopsida</taxon>
        <taxon>eudicotyledons</taxon>
        <taxon>Gunneridae</taxon>
        <taxon>Pentapetalae</taxon>
        <taxon>asterids</taxon>
        <taxon>campanulids</taxon>
        <taxon>Asterales</taxon>
        <taxon>Asteraceae</taxon>
        <taxon>Asteroideae</taxon>
        <taxon>Anthemideae</taxon>
        <taxon>Anthemidinae</taxon>
        <taxon>Tanacetum</taxon>
    </lineage>
</organism>
<sequence>MTGTQWLHSKVETNGYEEYSGTEYCSAGSTEEYIVLDRDLEETGEIESLKLEGDVGGGLVIERNVSISEDNPKVFSIVSSLVAHNVSAGSGGFSRLVCLRIHPTFSLSHPTQSYVSFTSVNGSKHDVWPESGEQLYEGDLCPNGEWMLVDKCLGLGLVNKFSIDQVYKCLIHWDSGTVNLELWSQERPVSKESPLSISHNYEVRRIRLKALDEDFSSKNYVRKFLRALHPKWRAKVTAIEESKDLTSLSLDELIGNLKVYEVIIKKDFEMVKGKREQSRSFALKAQKESSDEDSSTSDSEDEEYVMAVRDFKKFFKIRGIFNAQNYQETIIKEPSLEERGVIAMKIKKKRLKTKIALWLKHPMRLRVWDSSPYLKVNMDNPSITMEEYIMFEEEKARKRGKVFNWETANISFDKSDDEDYTVVFDKKFLSYKIIYANDLKTDSENDNEKVNMPSFPSPEPEVSYSNDLVFFKDFENEFPAIVYNDTLMSKSDFSTEPTLFPQHINEFNLKDETSLSECNEKEQNVLYFNDLFPFNVIYPDDLKSDKDNDDDDKIDIKQPSGDMSVISLPNVINVDTQGSNMLLETRHDTSNKFFKTGTFIKQLNVNIMGCNTLTKGFHSFS</sequence>
<protein>
    <submittedName>
        <fullName evidence="2">Heteroglycan glucosidase 1</fullName>
    </submittedName>
</protein>
<comment type="caution">
    <text evidence="2">The sequence shown here is derived from an EMBL/GenBank/DDBJ whole genome shotgun (WGS) entry which is preliminary data.</text>
</comment>
<proteinExistence type="predicted"/>
<gene>
    <name evidence="2" type="ORF">Tci_043637</name>
</gene>
<feature type="region of interest" description="Disordered" evidence="1">
    <location>
        <begin position="281"/>
        <end position="301"/>
    </location>
</feature>
<evidence type="ECO:0000256" key="1">
    <source>
        <dbReference type="SAM" id="MobiDB-lite"/>
    </source>
</evidence>
<dbReference type="AlphaFoldDB" id="A0A6L2MDP5"/>
<accession>A0A6L2MDP5</accession>
<reference evidence="2" key="1">
    <citation type="journal article" date="2019" name="Sci. Rep.">
        <title>Draft genome of Tanacetum cinerariifolium, the natural source of mosquito coil.</title>
        <authorList>
            <person name="Yamashiro T."/>
            <person name="Shiraishi A."/>
            <person name="Satake H."/>
            <person name="Nakayama K."/>
        </authorList>
    </citation>
    <scope>NUCLEOTIDE SEQUENCE</scope>
</reference>